<dbReference type="HOGENOM" id="CLU_1954552_0_0_2"/>
<dbReference type="Proteomes" id="UP000006100">
    <property type="component" value="Chromosome"/>
</dbReference>
<dbReference type="eggNOG" id="arCOG04609">
    <property type="taxonomic scope" value="Archaea"/>
</dbReference>
<sequence length="128" mass="15249">MAQIQKMGGPYTKQQQEDRKIKVFELHFEQGYSAVQIAKMLDVNRNTINKDIESWYSEIRKEQSHSNKDWFDKQLLRLEFQRARLQESLVDGLSYKDRMQIEKSITHIDLSIASFVVKIEVSKKYKHL</sequence>
<gene>
    <name evidence="1" type="ORF">NSED_01785</name>
</gene>
<dbReference type="Gene3D" id="1.10.10.60">
    <property type="entry name" value="Homeodomain-like"/>
    <property type="match status" value="1"/>
</dbReference>
<accession>K0B9K8</accession>
<evidence type="ECO:0000313" key="1">
    <source>
        <dbReference type="EMBL" id="AFS82169.1"/>
    </source>
</evidence>
<dbReference type="GeneID" id="13697376"/>
<dbReference type="EMBL" id="CP003843">
    <property type="protein sequence ID" value="AFS82169.1"/>
    <property type="molecule type" value="Genomic_DNA"/>
</dbReference>
<evidence type="ECO:0000313" key="2">
    <source>
        <dbReference type="Proteomes" id="UP000006100"/>
    </source>
</evidence>
<dbReference type="KEGG" id="nir:NSED_01785"/>
<dbReference type="STRING" id="1229909.NSED_01785"/>
<reference evidence="1 2" key="1">
    <citation type="journal article" date="2012" name="J. Bacteriol.">
        <title>Draft Genome Sequence of an Ammonia-Oxidizing Archaeon, "Candidatus Nitrosopumilus sediminis" AR2, from Svalbard in the Arctic Circle.</title>
        <authorList>
            <person name="Park S.J."/>
            <person name="Kim J.G."/>
            <person name="Jung M.Y."/>
            <person name="Kim S.J."/>
            <person name="Cha I.T."/>
            <person name="Ghai R."/>
            <person name="Martin-Cuadrado A.B."/>
            <person name="Rodriguez-Valera F."/>
            <person name="Rhee S.K."/>
        </authorList>
    </citation>
    <scope>NUCLEOTIDE SEQUENCE [LARGE SCALE GENOMIC DNA]</scope>
    <source>
        <strain evidence="1 2">AR2</strain>
    </source>
</reference>
<dbReference type="PATRIC" id="fig|1229909.8.peg.372"/>
<name>K0B9K8_9ARCH</name>
<dbReference type="RefSeq" id="WP_014964541.1">
    <property type="nucleotide sequence ID" value="NC_018656.1"/>
</dbReference>
<dbReference type="AlphaFoldDB" id="K0B9K8"/>
<protein>
    <submittedName>
        <fullName evidence="1">Uncharacterized protein</fullName>
    </submittedName>
</protein>
<keyword evidence="2" id="KW-1185">Reference proteome</keyword>
<dbReference type="InterPro" id="IPR013324">
    <property type="entry name" value="RNA_pol_sigma_r3/r4-like"/>
</dbReference>
<dbReference type="SUPFAM" id="SSF88659">
    <property type="entry name" value="Sigma3 and sigma4 domains of RNA polymerase sigma factors"/>
    <property type="match status" value="1"/>
</dbReference>
<proteinExistence type="predicted"/>
<organism evidence="1 2">
    <name type="scientific">Candidatus Nitrosopumilus sediminis</name>
    <dbReference type="NCBI Taxonomy" id="1229909"/>
    <lineage>
        <taxon>Archaea</taxon>
        <taxon>Nitrososphaerota</taxon>
        <taxon>Nitrososphaeria</taxon>
        <taxon>Nitrosopumilales</taxon>
        <taxon>Nitrosopumilaceae</taxon>
        <taxon>Nitrosopumilus</taxon>
    </lineage>
</organism>
<dbReference type="OrthoDB" id="3374at2157"/>